<dbReference type="PROSITE" id="PS50191">
    <property type="entry name" value="CRAL_TRIO"/>
    <property type="match status" value="1"/>
</dbReference>
<dbReference type="EnsemblMetazoa" id="PHUM149200-RA">
    <property type="protein sequence ID" value="PHUM149200-PA"/>
    <property type="gene ID" value="PHUM149200"/>
</dbReference>
<dbReference type="GO" id="GO:1902936">
    <property type="term" value="F:phosphatidylinositol bisphosphate binding"/>
    <property type="evidence" value="ECO:0007669"/>
    <property type="project" value="TreeGrafter"/>
</dbReference>
<organism>
    <name type="scientific">Pediculus humanus subsp. corporis</name>
    <name type="common">Body louse</name>
    <dbReference type="NCBI Taxonomy" id="121224"/>
    <lineage>
        <taxon>Eukaryota</taxon>
        <taxon>Metazoa</taxon>
        <taxon>Ecdysozoa</taxon>
        <taxon>Arthropoda</taxon>
        <taxon>Hexapoda</taxon>
        <taxon>Insecta</taxon>
        <taxon>Pterygota</taxon>
        <taxon>Neoptera</taxon>
        <taxon>Paraneoptera</taxon>
        <taxon>Psocodea</taxon>
        <taxon>Troctomorpha</taxon>
        <taxon>Phthiraptera</taxon>
        <taxon>Anoplura</taxon>
        <taxon>Pediculidae</taxon>
        <taxon>Pediculus</taxon>
    </lineage>
</organism>
<dbReference type="OMA" id="YERRIFW"/>
<dbReference type="RefSeq" id="XP_002424742.1">
    <property type="nucleotide sequence ID" value="XM_002424697.1"/>
</dbReference>
<dbReference type="CDD" id="cd00170">
    <property type="entry name" value="SEC14"/>
    <property type="match status" value="1"/>
</dbReference>
<dbReference type="InterPro" id="IPR001251">
    <property type="entry name" value="CRAL-TRIO_dom"/>
</dbReference>
<dbReference type="SUPFAM" id="SSF52087">
    <property type="entry name" value="CRAL/TRIO domain"/>
    <property type="match status" value="1"/>
</dbReference>
<dbReference type="SMART" id="SM00516">
    <property type="entry name" value="SEC14"/>
    <property type="match status" value="1"/>
</dbReference>
<dbReference type="HOGENOM" id="CLU_046597_1_1_1"/>
<gene>
    <name evidence="3" type="primary">8236392</name>
    <name evidence="2" type="ORF">Phum_PHUM149200</name>
</gene>
<reference evidence="3" key="3">
    <citation type="submission" date="2021-02" db="UniProtKB">
        <authorList>
            <consortium name="EnsemblMetazoa"/>
        </authorList>
    </citation>
    <scope>IDENTIFICATION</scope>
    <source>
        <strain evidence="3">USDA</strain>
    </source>
</reference>
<reference evidence="2" key="2">
    <citation type="submission" date="2007-04" db="EMBL/GenBank/DDBJ databases">
        <title>The genome of the human body louse.</title>
        <authorList>
            <consortium name="The Human Body Louse Genome Consortium"/>
            <person name="Kirkness E."/>
            <person name="Walenz B."/>
            <person name="Hass B."/>
            <person name="Bruggner R."/>
            <person name="Strausberg R."/>
        </authorList>
    </citation>
    <scope>NUCLEOTIDE SEQUENCE</scope>
    <source>
        <strain evidence="2">USDA</strain>
    </source>
</reference>
<evidence type="ECO:0000259" key="1">
    <source>
        <dbReference type="PROSITE" id="PS50191"/>
    </source>
</evidence>
<evidence type="ECO:0000313" key="4">
    <source>
        <dbReference type="Proteomes" id="UP000009046"/>
    </source>
</evidence>
<dbReference type="Pfam" id="PF00650">
    <property type="entry name" value="CRAL_TRIO"/>
    <property type="match status" value="1"/>
</dbReference>
<dbReference type="KEGG" id="phu:Phum_PHUM149200"/>
<dbReference type="GeneID" id="8236392"/>
<dbReference type="InterPro" id="IPR036865">
    <property type="entry name" value="CRAL-TRIO_dom_sf"/>
</dbReference>
<name>E0VF30_PEDHC</name>
<dbReference type="Proteomes" id="UP000009046">
    <property type="component" value="Unassembled WGS sequence"/>
</dbReference>
<dbReference type="CTD" id="8236392"/>
<keyword evidence="4" id="KW-1185">Reference proteome</keyword>
<dbReference type="PRINTS" id="PR00180">
    <property type="entry name" value="CRETINALDHBP"/>
</dbReference>
<evidence type="ECO:0000313" key="2">
    <source>
        <dbReference type="EMBL" id="EEB12004.1"/>
    </source>
</evidence>
<dbReference type="eggNOG" id="KOG1471">
    <property type="taxonomic scope" value="Eukaryota"/>
</dbReference>
<evidence type="ECO:0000313" key="3">
    <source>
        <dbReference type="EnsemblMetazoa" id="PHUM149200-PA"/>
    </source>
</evidence>
<sequence>MQLKSYEEFKLKNYEFWTNIDVPILRQLTLTGAIQVLPYRDQYERRIFWARAGIWKPSDFSIEYLLQAGGICGDATIVEPKTQIAGIVMIFDLKDVGMSHVKTVTPAFAKKMIHFLAACLPVRVNALHVVNEPSIFSVAFSIFKAFLTEKMKKRLYFHGSNLQSLHEHVTPNCLPPELGGKTGPIDPQEWYKVLMGDLVRKELSNLGYKFINEDK</sequence>
<reference evidence="2" key="1">
    <citation type="submission" date="2007-04" db="EMBL/GenBank/DDBJ databases">
        <title>Annotation of Pediculus humanus corporis strain USDA.</title>
        <authorList>
            <person name="Kirkness E."/>
            <person name="Hannick L."/>
            <person name="Hass B."/>
            <person name="Bruggner R."/>
            <person name="Lawson D."/>
            <person name="Bidwell S."/>
            <person name="Joardar V."/>
            <person name="Caler E."/>
            <person name="Walenz B."/>
            <person name="Inman J."/>
            <person name="Schobel S."/>
            <person name="Galinsky K."/>
            <person name="Amedeo P."/>
            <person name="Strausberg R."/>
        </authorList>
    </citation>
    <scope>NUCLEOTIDE SEQUENCE</scope>
    <source>
        <strain evidence="2">USDA</strain>
    </source>
</reference>
<accession>E0VF30</accession>
<dbReference type="PANTHER" id="PTHR10174">
    <property type="entry name" value="ALPHA-TOCOPHEROL TRANSFER PROTEIN-RELATED"/>
    <property type="match status" value="1"/>
</dbReference>
<proteinExistence type="predicted"/>
<dbReference type="VEuPathDB" id="VectorBase:PHUM149200"/>
<dbReference type="InParanoid" id="E0VF30"/>
<dbReference type="PANTHER" id="PTHR10174:SF130">
    <property type="entry name" value="ALPHA-TOCOPHEROL TRANSFER PROTEIN-LIKE"/>
    <property type="match status" value="1"/>
</dbReference>
<dbReference type="AlphaFoldDB" id="E0VF30"/>
<protein>
    <recommendedName>
        <fullName evidence="1">CRAL-TRIO domain-containing protein</fullName>
    </recommendedName>
</protein>
<dbReference type="EMBL" id="DS235100">
    <property type="protein sequence ID" value="EEB12004.1"/>
    <property type="molecule type" value="Genomic_DNA"/>
</dbReference>
<dbReference type="GO" id="GO:0016020">
    <property type="term" value="C:membrane"/>
    <property type="evidence" value="ECO:0007669"/>
    <property type="project" value="TreeGrafter"/>
</dbReference>
<dbReference type="Gene3D" id="3.40.525.10">
    <property type="entry name" value="CRAL-TRIO lipid binding domain"/>
    <property type="match status" value="1"/>
</dbReference>
<feature type="domain" description="CRAL-TRIO" evidence="1">
    <location>
        <begin position="36"/>
        <end position="186"/>
    </location>
</feature>
<dbReference type="Gene3D" id="1.20.5.1200">
    <property type="entry name" value="Alpha-tocopherol transfer"/>
    <property type="match status" value="1"/>
</dbReference>
<dbReference type="EMBL" id="AAZO01001729">
    <property type="status" value="NOT_ANNOTATED_CDS"/>
    <property type="molecule type" value="Genomic_DNA"/>
</dbReference>
<dbReference type="OrthoDB" id="16405at2759"/>